<dbReference type="AlphaFoldDB" id="A0A158H667"/>
<evidence type="ECO:0000256" key="5">
    <source>
        <dbReference type="ARBA" id="ARBA00022737"/>
    </source>
</evidence>
<dbReference type="InterPro" id="IPR011004">
    <property type="entry name" value="Trimer_LpxA-like_sf"/>
</dbReference>
<evidence type="ECO:0000256" key="8">
    <source>
        <dbReference type="ARBA" id="ARBA00047633"/>
    </source>
</evidence>
<dbReference type="GO" id="GO:0046677">
    <property type="term" value="P:response to antibiotic"/>
    <property type="evidence" value="ECO:0007669"/>
    <property type="project" value="UniProtKB-KW"/>
</dbReference>
<dbReference type="InterPro" id="IPR050179">
    <property type="entry name" value="Trans_hexapeptide_repeat"/>
</dbReference>
<proteinExistence type="inferred from homology"/>
<dbReference type="SUPFAM" id="SSF51161">
    <property type="entry name" value="Trimeric LpxA-like enzymes"/>
    <property type="match status" value="1"/>
</dbReference>
<dbReference type="Gene3D" id="2.160.10.10">
    <property type="entry name" value="Hexapeptide repeat proteins"/>
    <property type="match status" value="1"/>
</dbReference>
<reference evidence="11" key="1">
    <citation type="submission" date="2016-01" db="EMBL/GenBank/DDBJ databases">
        <authorList>
            <person name="Peeters C."/>
        </authorList>
    </citation>
    <scope>NUCLEOTIDE SEQUENCE [LARGE SCALE GENOMIC DNA]</scope>
</reference>
<dbReference type="RefSeq" id="WP_063786692.1">
    <property type="nucleotide sequence ID" value="NZ_FCNY02000007.1"/>
</dbReference>
<comment type="catalytic activity">
    <reaction evidence="8">
        <text>chloramphenicol + acetyl-CoA = chloramphenicol 3-acetate + CoA</text>
        <dbReference type="Rhea" id="RHEA:18421"/>
        <dbReference type="ChEBI" id="CHEBI:16730"/>
        <dbReference type="ChEBI" id="CHEBI:17698"/>
        <dbReference type="ChEBI" id="CHEBI:57287"/>
        <dbReference type="ChEBI" id="CHEBI:57288"/>
        <dbReference type="EC" id="2.3.1.28"/>
    </reaction>
</comment>
<keyword evidence="4 10" id="KW-0808">Transferase</keyword>
<keyword evidence="6" id="KW-0046">Antibiotic resistance</keyword>
<evidence type="ECO:0000256" key="3">
    <source>
        <dbReference type="ARBA" id="ARBA00020291"/>
    </source>
</evidence>
<keyword evidence="5" id="KW-0677">Repeat</keyword>
<dbReference type="InterPro" id="IPR018357">
    <property type="entry name" value="Hexapep_transf_CS"/>
</dbReference>
<evidence type="ECO:0000256" key="9">
    <source>
        <dbReference type="SAM" id="MobiDB-lite"/>
    </source>
</evidence>
<name>A0A158H667_CABCO</name>
<feature type="region of interest" description="Disordered" evidence="9">
    <location>
        <begin position="212"/>
        <end position="232"/>
    </location>
</feature>
<protein>
    <recommendedName>
        <fullName evidence="3">Chloramphenicol acetyltransferase</fullName>
        <ecNumber evidence="2">2.3.1.28</ecNumber>
    </recommendedName>
</protein>
<feature type="compositionally biased region" description="Pro residues" evidence="9">
    <location>
        <begin position="223"/>
        <end position="232"/>
    </location>
</feature>
<dbReference type="EC" id="2.3.1.28" evidence="2"/>
<evidence type="ECO:0000256" key="2">
    <source>
        <dbReference type="ARBA" id="ARBA00013235"/>
    </source>
</evidence>
<organism evidence="10 11">
    <name type="scientific">Caballeronia cordobensis</name>
    <name type="common">Burkholderia cordobensis</name>
    <dbReference type="NCBI Taxonomy" id="1353886"/>
    <lineage>
        <taxon>Bacteria</taxon>
        <taxon>Pseudomonadati</taxon>
        <taxon>Pseudomonadota</taxon>
        <taxon>Betaproteobacteria</taxon>
        <taxon>Burkholderiales</taxon>
        <taxon>Burkholderiaceae</taxon>
        <taxon>Caballeronia</taxon>
    </lineage>
</organism>
<sequence>MQNYFDGPFNSKPLSEQVTNPNIIVGRYSYYAGYYHGHPFDHCARYLGPDDTGGDRLFIGSFCSIGSGTTFIMAGNQGHRSDWISTFPFFYMQEEQAFAGALDGFERAGDTIVGSDVWIGTEAMIMPGVRIGDGAVIGSRALVTKHVEPYTVVAGSPARPIRKRFPDREVGMLLEMRWWDWSIEEIGQSMKLLCATDIEALYGRWRAQQTLTAPHTAPHTSSPIPPPATCTT</sequence>
<dbReference type="EMBL" id="FCNY02000007">
    <property type="protein sequence ID" value="SAL39882.1"/>
    <property type="molecule type" value="Genomic_DNA"/>
</dbReference>
<evidence type="ECO:0000256" key="6">
    <source>
        <dbReference type="ARBA" id="ARBA00023251"/>
    </source>
</evidence>
<dbReference type="PANTHER" id="PTHR43300">
    <property type="entry name" value="ACETYLTRANSFERASE"/>
    <property type="match status" value="1"/>
</dbReference>
<dbReference type="NCBIfam" id="NF000490">
    <property type="entry name" value="chloram_CatB"/>
    <property type="match status" value="1"/>
</dbReference>
<evidence type="ECO:0000313" key="11">
    <source>
        <dbReference type="Proteomes" id="UP000054740"/>
    </source>
</evidence>
<comment type="similarity">
    <text evidence="1">Belongs to the transferase hexapeptide repeat family.</text>
</comment>
<evidence type="ECO:0000256" key="7">
    <source>
        <dbReference type="ARBA" id="ARBA00023315"/>
    </source>
</evidence>
<accession>A0A158H667</accession>
<evidence type="ECO:0000256" key="4">
    <source>
        <dbReference type="ARBA" id="ARBA00022679"/>
    </source>
</evidence>
<dbReference type="InterPro" id="IPR001451">
    <property type="entry name" value="Hexapep"/>
</dbReference>
<gene>
    <name evidence="10" type="ORF">AWB70_02961</name>
</gene>
<dbReference type="Pfam" id="PF00132">
    <property type="entry name" value="Hexapep"/>
    <property type="match status" value="1"/>
</dbReference>
<dbReference type="CDD" id="cd03349">
    <property type="entry name" value="LbH_XAT"/>
    <property type="match status" value="1"/>
</dbReference>
<evidence type="ECO:0000313" key="10">
    <source>
        <dbReference type="EMBL" id="SAL39882.1"/>
    </source>
</evidence>
<feature type="compositionally biased region" description="Polar residues" evidence="9">
    <location>
        <begin position="212"/>
        <end position="222"/>
    </location>
</feature>
<keyword evidence="11" id="KW-1185">Reference proteome</keyword>
<dbReference type="PROSITE" id="PS00101">
    <property type="entry name" value="HEXAPEP_TRANSFERASES"/>
    <property type="match status" value="1"/>
</dbReference>
<dbReference type="PANTHER" id="PTHR43300:SF12">
    <property type="entry name" value="CHLORAMPHENICOL ACETYLTRANSFERASE"/>
    <property type="match status" value="1"/>
</dbReference>
<dbReference type="Proteomes" id="UP000054740">
    <property type="component" value="Unassembled WGS sequence"/>
</dbReference>
<keyword evidence="7" id="KW-0012">Acyltransferase</keyword>
<dbReference type="GO" id="GO:0008811">
    <property type="term" value="F:chloramphenicol O-acetyltransferase activity"/>
    <property type="evidence" value="ECO:0007669"/>
    <property type="project" value="UniProtKB-EC"/>
</dbReference>
<evidence type="ECO:0000256" key="1">
    <source>
        <dbReference type="ARBA" id="ARBA00007274"/>
    </source>
</evidence>